<sequence length="85" mass="9251">MEKQQLDKLVGLIGGCETAIVTLADCLHKAGVLDKEALSAHYDATAHALPQEIPHREVIQMVLGHIARGLRSAKDQEDLIGTLFH</sequence>
<dbReference type="EMBL" id="CP024996">
    <property type="protein sequence ID" value="AYR25781.1"/>
    <property type="molecule type" value="Genomic_DNA"/>
</dbReference>
<organism evidence="1 2">
    <name type="scientific">Herbaspirillum rubrisubalbicans</name>
    <dbReference type="NCBI Taxonomy" id="80842"/>
    <lineage>
        <taxon>Bacteria</taxon>
        <taxon>Pseudomonadati</taxon>
        <taxon>Pseudomonadota</taxon>
        <taxon>Betaproteobacteria</taxon>
        <taxon>Burkholderiales</taxon>
        <taxon>Oxalobacteraceae</taxon>
        <taxon>Herbaspirillum</taxon>
    </lineage>
</organism>
<reference evidence="1 2" key="1">
    <citation type="submission" date="2017-11" db="EMBL/GenBank/DDBJ databases">
        <title>Complete genome sequence of Herbaspirillum rubrisubalbicans DSM 11543.</title>
        <authorList>
            <person name="Chen M."/>
            <person name="An Q."/>
        </authorList>
    </citation>
    <scope>NUCLEOTIDE SEQUENCE [LARGE SCALE GENOMIC DNA]</scope>
    <source>
        <strain evidence="1 2">DSM 11543</strain>
    </source>
</reference>
<evidence type="ECO:0000313" key="2">
    <source>
        <dbReference type="Proteomes" id="UP000269199"/>
    </source>
</evidence>
<dbReference type="Proteomes" id="UP000269199">
    <property type="component" value="Chromosome"/>
</dbReference>
<dbReference type="AlphaFoldDB" id="A0AAD0UBA9"/>
<evidence type="ECO:0000313" key="1">
    <source>
        <dbReference type="EMBL" id="AYR25781.1"/>
    </source>
</evidence>
<protein>
    <submittedName>
        <fullName evidence="1">Uncharacterized protein</fullName>
    </submittedName>
</protein>
<gene>
    <name evidence="1" type="ORF">RC54_19050</name>
</gene>
<proteinExistence type="predicted"/>
<dbReference type="RefSeq" id="WP_061790713.1">
    <property type="nucleotide sequence ID" value="NZ_CP024996.1"/>
</dbReference>
<accession>A0AAD0UBA9</accession>
<name>A0AAD0UBA9_9BURK</name>